<dbReference type="EMBL" id="JAZGQO010000006">
    <property type="protein sequence ID" value="KAK6185843.1"/>
    <property type="molecule type" value="Genomic_DNA"/>
</dbReference>
<dbReference type="PROSITE" id="PS01009">
    <property type="entry name" value="CRISP_1"/>
    <property type="match status" value="1"/>
</dbReference>
<feature type="domain" description="SCP" evidence="3">
    <location>
        <begin position="49"/>
        <end position="199"/>
    </location>
</feature>
<dbReference type="PRINTS" id="PR00837">
    <property type="entry name" value="V5TPXLIKE"/>
</dbReference>
<gene>
    <name evidence="4" type="ORF">SNE40_007989</name>
</gene>
<dbReference type="SMART" id="SM00198">
    <property type="entry name" value="SCP"/>
    <property type="match status" value="1"/>
</dbReference>
<dbReference type="InterPro" id="IPR018244">
    <property type="entry name" value="Allrgn_V5/Tpx1_CS"/>
</dbReference>
<reference evidence="4 5" key="1">
    <citation type="submission" date="2024-01" db="EMBL/GenBank/DDBJ databases">
        <title>The genome of the rayed Mediterranean limpet Patella caerulea (Linnaeus, 1758).</title>
        <authorList>
            <person name="Anh-Thu Weber A."/>
            <person name="Halstead-Nussloch G."/>
        </authorList>
    </citation>
    <scope>NUCLEOTIDE SEQUENCE [LARGE SCALE GENOMIC DNA]</scope>
    <source>
        <strain evidence="4">AATW-2023a</strain>
        <tissue evidence="4">Whole specimen</tissue>
    </source>
</reference>
<proteinExistence type="predicted"/>
<dbReference type="Proteomes" id="UP001347796">
    <property type="component" value="Unassembled WGS sequence"/>
</dbReference>
<sequence length="384" mass="41435">MKELFVMDLIVFLAVILLAVNSTDVSMDRVERFKRAVKQDTSKSVFTTQEKTSLENKHNTLRRIPTSTNMKYMEWDTTLEQIATDHAALCDFSHNSDRTTQAQIFSSVGENIFMQTGGYDEESAVQTWYDEEPDYTYSTNECTPGKACGHYTQVVWADTDKVGCGIKFCTTLIMPSPSPPASNAYFVVCNYATSGNFIGQKPYLSGTPPCSGCSQAFTCLNGLCATPQTTSIPTTTAQTTTTTTTTPTTTPATTPTTTTPTTTPVTTATTTTPTTTPATTATTTTPTTTPTSTPTTTMPTTTSSTTSTTTTPTTTSTTTTPTTTTTSTTSRTPTRTTPTKIITSISTTTTRKLYVIRGSASGFDHLRSPSLWILVVLIIIQIRL</sequence>
<protein>
    <recommendedName>
        <fullName evidence="3">SCP domain-containing protein</fullName>
    </recommendedName>
</protein>
<dbReference type="Gene3D" id="3.40.33.10">
    <property type="entry name" value="CAP"/>
    <property type="match status" value="1"/>
</dbReference>
<name>A0AAN8K5Q3_PATCE</name>
<dbReference type="InterPro" id="IPR001283">
    <property type="entry name" value="CRISP-related"/>
</dbReference>
<comment type="caution">
    <text evidence="4">The sequence shown here is derived from an EMBL/GenBank/DDBJ whole genome shotgun (WGS) entry which is preliminary data.</text>
</comment>
<dbReference type="InterPro" id="IPR035940">
    <property type="entry name" value="CAP_sf"/>
</dbReference>
<dbReference type="SUPFAM" id="SSF55797">
    <property type="entry name" value="PR-1-like"/>
    <property type="match status" value="1"/>
</dbReference>
<dbReference type="GO" id="GO:0005576">
    <property type="term" value="C:extracellular region"/>
    <property type="evidence" value="ECO:0007669"/>
    <property type="project" value="InterPro"/>
</dbReference>
<accession>A0AAN8K5Q3</accession>
<feature type="chain" id="PRO_5042868290" description="SCP domain-containing protein" evidence="2">
    <location>
        <begin position="23"/>
        <end position="384"/>
    </location>
</feature>
<feature type="signal peptide" evidence="2">
    <location>
        <begin position="1"/>
        <end position="22"/>
    </location>
</feature>
<dbReference type="InterPro" id="IPR014044">
    <property type="entry name" value="CAP_dom"/>
</dbReference>
<evidence type="ECO:0000313" key="5">
    <source>
        <dbReference type="Proteomes" id="UP001347796"/>
    </source>
</evidence>
<dbReference type="Pfam" id="PF00188">
    <property type="entry name" value="CAP"/>
    <property type="match status" value="1"/>
</dbReference>
<feature type="region of interest" description="Disordered" evidence="1">
    <location>
        <begin position="232"/>
        <end position="336"/>
    </location>
</feature>
<evidence type="ECO:0000313" key="4">
    <source>
        <dbReference type="EMBL" id="KAK6185843.1"/>
    </source>
</evidence>
<keyword evidence="5" id="KW-1185">Reference proteome</keyword>
<organism evidence="4 5">
    <name type="scientific">Patella caerulea</name>
    <name type="common">Rayed Mediterranean limpet</name>
    <dbReference type="NCBI Taxonomy" id="87958"/>
    <lineage>
        <taxon>Eukaryota</taxon>
        <taxon>Metazoa</taxon>
        <taxon>Spiralia</taxon>
        <taxon>Lophotrochozoa</taxon>
        <taxon>Mollusca</taxon>
        <taxon>Gastropoda</taxon>
        <taxon>Patellogastropoda</taxon>
        <taxon>Patelloidea</taxon>
        <taxon>Patellidae</taxon>
        <taxon>Patella</taxon>
    </lineage>
</organism>
<evidence type="ECO:0000259" key="3">
    <source>
        <dbReference type="SMART" id="SM00198"/>
    </source>
</evidence>
<evidence type="ECO:0000256" key="2">
    <source>
        <dbReference type="SAM" id="SignalP"/>
    </source>
</evidence>
<evidence type="ECO:0000256" key="1">
    <source>
        <dbReference type="SAM" id="MobiDB-lite"/>
    </source>
</evidence>
<dbReference type="PANTHER" id="PTHR10334">
    <property type="entry name" value="CYSTEINE-RICH SECRETORY PROTEIN-RELATED"/>
    <property type="match status" value="1"/>
</dbReference>
<keyword evidence="2" id="KW-0732">Signal</keyword>
<dbReference type="AlphaFoldDB" id="A0AAN8K5Q3"/>